<accession>A0ABS6N7W9</accession>
<dbReference type="RefSeq" id="WP_217777477.1">
    <property type="nucleotide sequence ID" value="NZ_JAHRWL010000001.1"/>
</dbReference>
<protein>
    <submittedName>
        <fullName evidence="1">Uncharacterized protein</fullName>
    </submittedName>
</protein>
<evidence type="ECO:0000313" key="1">
    <source>
        <dbReference type="EMBL" id="MBV2359679.1"/>
    </source>
</evidence>
<evidence type="ECO:0000313" key="2">
    <source>
        <dbReference type="Proteomes" id="UP001166293"/>
    </source>
</evidence>
<comment type="caution">
    <text evidence="1">The sequence shown here is derived from an EMBL/GenBank/DDBJ whole genome shotgun (WGS) entry which is preliminary data.</text>
</comment>
<reference evidence="1" key="1">
    <citation type="submission" date="2021-06" db="EMBL/GenBank/DDBJ databases">
        <title>Thalassococcus sp. CAU 1522 isolated from sea sand, Republic of Korea.</title>
        <authorList>
            <person name="Kim W."/>
        </authorList>
    </citation>
    <scope>NUCLEOTIDE SEQUENCE</scope>
    <source>
        <strain evidence="1">CAU 1522</strain>
    </source>
</reference>
<sequence length="163" mass="17832">MRLLVVGLALTLSGGPADALSCIRPDAARDFQQAVASEDIWIVVNGVLRVDETLLPRTDWQRQQDMPPQTDIPARLTGKSLGPGGFTRDFDRAVTLRALCFGPWCGAVADGTEYLAFLKREGTGYVMFADPCGGNSHREPTDDLRRTVAHCFQGKPCTPAERR</sequence>
<organism evidence="1 2">
    <name type="scientific">Thalassococcus arenae</name>
    <dbReference type="NCBI Taxonomy" id="2851652"/>
    <lineage>
        <taxon>Bacteria</taxon>
        <taxon>Pseudomonadati</taxon>
        <taxon>Pseudomonadota</taxon>
        <taxon>Alphaproteobacteria</taxon>
        <taxon>Rhodobacterales</taxon>
        <taxon>Roseobacteraceae</taxon>
        <taxon>Thalassococcus</taxon>
    </lineage>
</organism>
<proteinExistence type="predicted"/>
<dbReference type="Proteomes" id="UP001166293">
    <property type="component" value="Unassembled WGS sequence"/>
</dbReference>
<name>A0ABS6N7W9_9RHOB</name>
<dbReference type="EMBL" id="JAHRWL010000001">
    <property type="protein sequence ID" value="MBV2359679.1"/>
    <property type="molecule type" value="Genomic_DNA"/>
</dbReference>
<keyword evidence="2" id="KW-1185">Reference proteome</keyword>
<gene>
    <name evidence="1" type="ORF">KUH32_07830</name>
</gene>